<dbReference type="Pfam" id="PF13181">
    <property type="entry name" value="TPR_8"/>
    <property type="match status" value="1"/>
</dbReference>
<evidence type="ECO:0000259" key="5">
    <source>
        <dbReference type="Pfam" id="PF12969"/>
    </source>
</evidence>
<dbReference type="SUPFAM" id="SSF54001">
    <property type="entry name" value="Cysteine proteinases"/>
    <property type="match status" value="1"/>
</dbReference>
<protein>
    <submittedName>
        <fullName evidence="6">DUF3857 domain-containing protein</fullName>
    </submittedName>
</protein>
<sequence>MRFATALLLAPVMLAPVMLAAGPAFAGEEVLYGPAPDWADVLSTDAIDIAARTPIARMDVQQRIEDGTVTIYMDRAVKLDSAEALTQGGTSTATWMPEKGDLTIHAVRILRGGETVDVLSSGERYTVLRRETQLERRTLDGMLTATMPIPGLRIGDVLNIVYSQTVRDETLAGGAQLNSLLFAKPMEAGFARNVVSWPEDEAITWDAGPDVAGADETSRGGYRYVSIDLPLAEREDVPDDAPSRFTRPQILQAATFRDWQQVSSVFAPLYDVQGTIAPGSPLADEVARIAAATSDPLERAAMATRLVQERISYLMNGMSGGNYTPQAPAKTWDLRFGDCKAKSLLLLALLDGLDIAAEPVLVNTIFSDAVPGMVPMPGAFDHVIVRADIGGMPYWLDGTSAGTRLANIANTPPYSHALPVRAAGAELQAVEPRLPAVPELTMQITLDQRGGVEIPTIATVVTRISGAPASNLAATIGQMSDDQREQLIDSMAANAQLGALTPTGGGVEIVEEDGVVALTVTGLIGSPWKREGARMRHDLDMLPASDYELSADRARPAWKDIPVAMGFPSLVESEITILLPENGEGFALRGRPDAQVAFGGEHIVRHVELAGGRLIARERLESLGGELPASEVANARAQVARASSALPFLLAPADAPRAWEYGRPDLKKRLQPYEDAYARAIERDPDEAGSFINRARFRHETGDLAGAVADMDKAIALDPNPDNYRYRGYMKHYLAKDEEALADFRETLDLDPNGDNARTLADQLARMDRTEEALALLDEYDDQGEDHEAFVSARADALAYGGRADEGLALIDALVAEQPGKSYLLNNSCWYRARFNVGRETMLETCDQAVQQGGSPAVLDSRALAWLTMGQPDKARADAEAALASAPDSYMTRYLLGFAQRRLGDRSGEDVIAYIARIWPGVAQDYALYGLKP</sequence>
<dbReference type="InterPro" id="IPR024618">
    <property type="entry name" value="DUF3857"/>
</dbReference>
<dbReference type="PANTHER" id="PTHR44858">
    <property type="entry name" value="TETRATRICOPEPTIDE REPEAT PROTEIN 6"/>
    <property type="match status" value="1"/>
</dbReference>
<dbReference type="RefSeq" id="WP_185883750.1">
    <property type="nucleotide sequence ID" value="NZ_CP060052.1"/>
</dbReference>
<evidence type="ECO:0000313" key="7">
    <source>
        <dbReference type="Proteomes" id="UP000515297"/>
    </source>
</evidence>
<feature type="signal peptide" evidence="4">
    <location>
        <begin position="1"/>
        <end position="26"/>
    </location>
</feature>
<feature type="repeat" description="TPR" evidence="3">
    <location>
        <begin position="721"/>
        <end position="754"/>
    </location>
</feature>
<dbReference type="InterPro" id="IPR019734">
    <property type="entry name" value="TPR_rpt"/>
</dbReference>
<dbReference type="InterPro" id="IPR038765">
    <property type="entry name" value="Papain-like_cys_pep_sf"/>
</dbReference>
<keyword evidence="1" id="KW-0677">Repeat</keyword>
<dbReference type="GO" id="GO:0009279">
    <property type="term" value="C:cell outer membrane"/>
    <property type="evidence" value="ECO:0007669"/>
    <property type="project" value="TreeGrafter"/>
</dbReference>
<evidence type="ECO:0000256" key="1">
    <source>
        <dbReference type="ARBA" id="ARBA00022737"/>
    </source>
</evidence>
<accession>A0A7G6VRW4</accession>
<dbReference type="InterPro" id="IPR050498">
    <property type="entry name" value="Ycf3"/>
</dbReference>
<proteinExistence type="predicted"/>
<evidence type="ECO:0000313" key="6">
    <source>
        <dbReference type="EMBL" id="QNE04479.1"/>
    </source>
</evidence>
<gene>
    <name evidence="6" type="ORF">H4O24_10900</name>
</gene>
<dbReference type="AlphaFoldDB" id="A0A7G6VRW4"/>
<keyword evidence="2 3" id="KW-0802">TPR repeat</keyword>
<dbReference type="Pfam" id="PF12969">
    <property type="entry name" value="DUF3857"/>
    <property type="match status" value="1"/>
</dbReference>
<dbReference type="Gene3D" id="1.25.40.10">
    <property type="entry name" value="Tetratricopeptide repeat domain"/>
    <property type="match status" value="2"/>
</dbReference>
<reference evidence="6 7" key="1">
    <citation type="submission" date="2020-08" db="EMBL/GenBank/DDBJ databases">
        <authorList>
            <person name="Liu G."/>
            <person name="Sun C."/>
        </authorList>
    </citation>
    <scope>NUCLEOTIDE SEQUENCE [LARGE SCALE GENOMIC DNA]</scope>
    <source>
        <strain evidence="6 7">OT19</strain>
    </source>
</reference>
<dbReference type="InterPro" id="IPR011990">
    <property type="entry name" value="TPR-like_helical_dom_sf"/>
</dbReference>
<dbReference type="PANTHER" id="PTHR44858:SF1">
    <property type="entry name" value="UDP-N-ACETYLGLUCOSAMINE--PEPTIDE N-ACETYLGLUCOSAMINYLTRANSFERASE SPINDLY-RELATED"/>
    <property type="match status" value="1"/>
</dbReference>
<organism evidence="6 7">
    <name type="scientific">Croceicoccus marinus</name>
    <dbReference type="NCBI Taxonomy" id="450378"/>
    <lineage>
        <taxon>Bacteria</taxon>
        <taxon>Pseudomonadati</taxon>
        <taxon>Pseudomonadota</taxon>
        <taxon>Alphaproteobacteria</taxon>
        <taxon>Sphingomonadales</taxon>
        <taxon>Erythrobacteraceae</taxon>
        <taxon>Croceicoccus</taxon>
    </lineage>
</organism>
<dbReference type="EMBL" id="CP060052">
    <property type="protein sequence ID" value="QNE04479.1"/>
    <property type="molecule type" value="Genomic_DNA"/>
</dbReference>
<dbReference type="Gene3D" id="3.10.620.30">
    <property type="match status" value="1"/>
</dbReference>
<evidence type="ECO:0000256" key="3">
    <source>
        <dbReference type="PROSITE-ProRule" id="PRU00339"/>
    </source>
</evidence>
<dbReference type="Gene3D" id="2.60.40.3140">
    <property type="match status" value="1"/>
</dbReference>
<dbReference type="PROSITE" id="PS50005">
    <property type="entry name" value="TPR"/>
    <property type="match status" value="1"/>
</dbReference>
<dbReference type="SUPFAM" id="SSF48452">
    <property type="entry name" value="TPR-like"/>
    <property type="match status" value="1"/>
</dbReference>
<dbReference type="GO" id="GO:0046813">
    <property type="term" value="P:receptor-mediated virion attachment to host cell"/>
    <property type="evidence" value="ECO:0007669"/>
    <property type="project" value="TreeGrafter"/>
</dbReference>
<keyword evidence="4" id="KW-0732">Signal</keyword>
<evidence type="ECO:0000256" key="4">
    <source>
        <dbReference type="SAM" id="SignalP"/>
    </source>
</evidence>
<feature type="chain" id="PRO_5028836838" evidence="4">
    <location>
        <begin position="27"/>
        <end position="933"/>
    </location>
</feature>
<name>A0A7G6VRW4_9SPHN</name>
<dbReference type="SMART" id="SM00028">
    <property type="entry name" value="TPR"/>
    <property type="match status" value="3"/>
</dbReference>
<dbReference type="Proteomes" id="UP000515297">
    <property type="component" value="Chromosome"/>
</dbReference>
<evidence type="ECO:0000256" key="2">
    <source>
        <dbReference type="ARBA" id="ARBA00022803"/>
    </source>
</evidence>
<feature type="domain" description="DUF3857" evidence="5">
    <location>
        <begin position="66"/>
        <end position="222"/>
    </location>
</feature>